<evidence type="ECO:0000313" key="3">
    <source>
        <dbReference type="Proteomes" id="UP001174909"/>
    </source>
</evidence>
<proteinExistence type="predicted"/>
<dbReference type="EMBL" id="CASHTH010003804">
    <property type="protein sequence ID" value="CAI8049553.1"/>
    <property type="molecule type" value="Genomic_DNA"/>
</dbReference>
<dbReference type="AlphaFoldDB" id="A0AA35X8P1"/>
<gene>
    <name evidence="2" type="ORF">GBAR_LOCUS27284</name>
</gene>
<dbReference type="Proteomes" id="UP001174909">
    <property type="component" value="Unassembled WGS sequence"/>
</dbReference>
<feature type="domain" description="UGSC-like" evidence="1">
    <location>
        <begin position="1"/>
        <end position="72"/>
    </location>
</feature>
<accession>A0AA35X8P1</accession>
<evidence type="ECO:0000259" key="1">
    <source>
        <dbReference type="Pfam" id="PF24696"/>
    </source>
</evidence>
<keyword evidence="3" id="KW-1185">Reference proteome</keyword>
<reference evidence="2" key="1">
    <citation type="submission" date="2023-03" db="EMBL/GenBank/DDBJ databases">
        <authorList>
            <person name="Steffen K."/>
            <person name="Cardenas P."/>
        </authorList>
    </citation>
    <scope>NUCLEOTIDE SEQUENCE</scope>
</reference>
<dbReference type="InterPro" id="IPR057767">
    <property type="entry name" value="UGSC-like_dom"/>
</dbReference>
<organism evidence="2 3">
    <name type="scientific">Geodia barretti</name>
    <name type="common">Barrett's horny sponge</name>
    <dbReference type="NCBI Taxonomy" id="519541"/>
    <lineage>
        <taxon>Eukaryota</taxon>
        <taxon>Metazoa</taxon>
        <taxon>Porifera</taxon>
        <taxon>Demospongiae</taxon>
        <taxon>Heteroscleromorpha</taxon>
        <taxon>Tetractinellida</taxon>
        <taxon>Astrophorina</taxon>
        <taxon>Geodiidae</taxon>
        <taxon>Geodia</taxon>
    </lineage>
</organism>
<evidence type="ECO:0000313" key="2">
    <source>
        <dbReference type="EMBL" id="CAI8049553.1"/>
    </source>
</evidence>
<dbReference type="Pfam" id="PF24696">
    <property type="entry name" value="UGSC"/>
    <property type="match status" value="1"/>
</dbReference>
<sequence>MRDAVELEDRGVRTVVVHTRAFRSAAEQHILSLGRPDYLGSVYLQHPVAALDTAAIESRVDAVAPEIVAALLGHDREA</sequence>
<name>A0AA35X8P1_GEOBA</name>
<protein>
    <recommendedName>
        <fullName evidence="1">UGSC-like domain-containing protein</fullName>
    </recommendedName>
</protein>
<comment type="caution">
    <text evidence="2">The sequence shown here is derived from an EMBL/GenBank/DDBJ whole genome shotgun (WGS) entry which is preliminary data.</text>
</comment>